<dbReference type="InterPro" id="IPR036465">
    <property type="entry name" value="vWFA_dom_sf"/>
</dbReference>
<evidence type="ECO:0000313" key="4">
    <source>
        <dbReference type="Proteomes" id="UP000197092"/>
    </source>
</evidence>
<sequence length="537" mass="60711">MTGQALIEQFHFLRPLGLLLLIPLLSMVYLRWRNEAKRSEWMTSLPIHLRDALLVGRPNWFSQLPLKGLTLVGVIAIIIVAGPSWYRQASPFAEDTAPLVVVLDVSSSMSQSDVAPSRLFIAKQKVLQLLKLHNKGKVSLVVFSGSAHLVMPPTQDLALFEPLLNAIKPNVVPRDGKFAEYTLSPIHQVLSKAKSSGTVLLVTDGLSNEAIIAYQDYFSSHNHQLLIWGIGHSDTDVVFPLEERKLASLANRVDGQSVMYSLNNEDVVELASLIAKHAQFYGGESEPWYDSGYYLLVPLMLLYLLWFRRGWLVQWGMAIVMLLGSGYSPTTYADSIHWMDIWLTKDQQGQRLFAQQQYELAAKSFEEPYWKATAYYLSGDYISAQQYYMRVDTTDSQLGAAASLAHQREYMAARQLYRDILVREPANVTATQNLELMERIIQHINEFSEGQLTSGEMEASKELGDEPQTAEGVTQEVDPSLLQEQKLTAEDLLADSSIHDKWMKRVNSDLSVFLTYKFHRQLEMGVATQRYVEQKGN</sequence>
<keyword evidence="1" id="KW-1133">Transmembrane helix</keyword>
<dbReference type="SUPFAM" id="SSF53300">
    <property type="entry name" value="vWA-like"/>
    <property type="match status" value="1"/>
</dbReference>
<dbReference type="PROSITE" id="PS50234">
    <property type="entry name" value="VWFA"/>
    <property type="match status" value="1"/>
</dbReference>
<keyword evidence="1" id="KW-0472">Membrane</keyword>
<proteinExistence type="predicted"/>
<gene>
    <name evidence="3" type="ORF">BSZ05_23640</name>
</gene>
<dbReference type="AlphaFoldDB" id="A0AAN1FLE7"/>
<organism evidence="3 4">
    <name type="scientific">Vibrio mediterranei</name>
    <dbReference type="NCBI Taxonomy" id="689"/>
    <lineage>
        <taxon>Bacteria</taxon>
        <taxon>Pseudomonadati</taxon>
        <taxon>Pseudomonadota</taxon>
        <taxon>Gammaproteobacteria</taxon>
        <taxon>Vibrionales</taxon>
        <taxon>Vibrionaceae</taxon>
        <taxon>Vibrio</taxon>
    </lineage>
</organism>
<dbReference type="InterPro" id="IPR002035">
    <property type="entry name" value="VWF_A"/>
</dbReference>
<dbReference type="SUPFAM" id="SSF48452">
    <property type="entry name" value="TPR-like"/>
    <property type="match status" value="1"/>
</dbReference>
<dbReference type="SMART" id="SM00327">
    <property type="entry name" value="VWA"/>
    <property type="match status" value="1"/>
</dbReference>
<dbReference type="Gene3D" id="3.40.50.410">
    <property type="entry name" value="von Willebrand factor, type A domain"/>
    <property type="match status" value="1"/>
</dbReference>
<dbReference type="Proteomes" id="UP000197092">
    <property type="component" value="Chromosome 2"/>
</dbReference>
<feature type="transmembrane region" description="Helical" evidence="1">
    <location>
        <begin position="12"/>
        <end position="32"/>
    </location>
</feature>
<reference evidence="4" key="1">
    <citation type="submission" date="2016-12" db="EMBL/GenBank/DDBJ databases">
        <title>Comparative genomic analysis reveals the diversity, evolution, and environmental adaptation strategies of the genus Vibrio.</title>
        <authorList>
            <person name="Lin H."/>
            <person name="Wang X."/>
            <person name="Zhang X.-H."/>
        </authorList>
    </citation>
    <scope>NUCLEOTIDE SEQUENCE [LARGE SCALE GENOMIC DNA]</scope>
    <source>
        <strain evidence="4">QT6D1</strain>
    </source>
</reference>
<dbReference type="PANTHER" id="PTHR22550:SF14">
    <property type="entry name" value="VWFA DOMAIN-CONTAINING PROTEIN"/>
    <property type="match status" value="1"/>
</dbReference>
<dbReference type="InterPro" id="IPR050768">
    <property type="entry name" value="UPF0353/GerABKA_families"/>
</dbReference>
<protein>
    <submittedName>
        <fullName evidence="3">Transporter</fullName>
    </submittedName>
</protein>
<feature type="transmembrane region" description="Helical" evidence="1">
    <location>
        <begin position="66"/>
        <end position="86"/>
    </location>
</feature>
<dbReference type="EMBL" id="CP018309">
    <property type="protein sequence ID" value="ASI92762.1"/>
    <property type="molecule type" value="Genomic_DNA"/>
</dbReference>
<evidence type="ECO:0000313" key="3">
    <source>
        <dbReference type="EMBL" id="ASI92762.1"/>
    </source>
</evidence>
<evidence type="ECO:0000259" key="2">
    <source>
        <dbReference type="PROSITE" id="PS50234"/>
    </source>
</evidence>
<dbReference type="KEGG" id="vsh:BSZ05_23640"/>
<name>A0AAN1FLE7_9VIBR</name>
<dbReference type="RefSeq" id="WP_088878632.1">
    <property type="nucleotide sequence ID" value="NZ_CP018309.1"/>
</dbReference>
<feature type="domain" description="VWFA" evidence="2">
    <location>
        <begin position="98"/>
        <end position="277"/>
    </location>
</feature>
<accession>A0AAN1FLE7</accession>
<keyword evidence="1" id="KW-0812">Transmembrane</keyword>
<dbReference type="PANTHER" id="PTHR22550">
    <property type="entry name" value="SPORE GERMINATION PROTEIN"/>
    <property type="match status" value="1"/>
</dbReference>
<dbReference type="InterPro" id="IPR011990">
    <property type="entry name" value="TPR-like_helical_dom_sf"/>
</dbReference>
<evidence type="ECO:0000256" key="1">
    <source>
        <dbReference type="SAM" id="Phobius"/>
    </source>
</evidence>
<dbReference type="Pfam" id="PF13519">
    <property type="entry name" value="VWA_2"/>
    <property type="match status" value="1"/>
</dbReference>